<proteinExistence type="inferred from homology"/>
<dbReference type="InterPro" id="IPR036005">
    <property type="entry name" value="Creatinase/aminopeptidase-like"/>
</dbReference>
<dbReference type="RefSeq" id="WP_200522694.1">
    <property type="nucleotide sequence ID" value="NZ_JAEHNZ010000002.1"/>
</dbReference>
<dbReference type="InterPro" id="IPR029149">
    <property type="entry name" value="Creatin/AminoP/Spt16_N"/>
</dbReference>
<dbReference type="EMBL" id="JAEHNZ010000002">
    <property type="protein sequence ID" value="MBK0396652.1"/>
    <property type="molecule type" value="Genomic_DNA"/>
</dbReference>
<dbReference type="Proteomes" id="UP000614058">
    <property type="component" value="Unassembled WGS sequence"/>
</dbReference>
<dbReference type="Gene3D" id="3.40.350.10">
    <property type="entry name" value="Creatinase/prolidase N-terminal domain"/>
    <property type="match status" value="2"/>
</dbReference>
<organism evidence="7 8">
    <name type="scientific">Kingella bonacorsii</name>
    <dbReference type="NCBI Taxonomy" id="2796361"/>
    <lineage>
        <taxon>Bacteria</taxon>
        <taxon>Pseudomonadati</taxon>
        <taxon>Pseudomonadota</taxon>
        <taxon>Betaproteobacteria</taxon>
        <taxon>Neisseriales</taxon>
        <taxon>Neisseriaceae</taxon>
        <taxon>Kingella</taxon>
    </lineage>
</organism>
<dbReference type="InterPro" id="IPR033740">
    <property type="entry name" value="Pept_M24B"/>
</dbReference>
<evidence type="ECO:0000313" key="8">
    <source>
        <dbReference type="Proteomes" id="UP000614058"/>
    </source>
</evidence>
<comment type="caution">
    <text evidence="7">The sequence shown here is derived from an EMBL/GenBank/DDBJ whole genome shotgun (WGS) entry which is preliminary data.</text>
</comment>
<feature type="domain" description="Creatinase N-terminal" evidence="5">
    <location>
        <begin position="4"/>
        <end position="124"/>
    </location>
</feature>
<keyword evidence="7" id="KW-0031">Aminopeptidase</keyword>
<dbReference type="CDD" id="cd01085">
    <property type="entry name" value="APP"/>
    <property type="match status" value="1"/>
</dbReference>
<evidence type="ECO:0000256" key="3">
    <source>
        <dbReference type="ARBA" id="ARBA00022801"/>
    </source>
</evidence>
<dbReference type="InterPro" id="IPR000994">
    <property type="entry name" value="Pept_M24"/>
</dbReference>
<dbReference type="InterPro" id="IPR050422">
    <property type="entry name" value="X-Pro_aminopeptidase_P"/>
</dbReference>
<protein>
    <submittedName>
        <fullName evidence="7">Aminopeptidase P family protein</fullName>
    </submittedName>
</protein>
<dbReference type="InterPro" id="IPR000587">
    <property type="entry name" value="Creatinase_N"/>
</dbReference>
<evidence type="ECO:0000256" key="1">
    <source>
        <dbReference type="ARBA" id="ARBA00008766"/>
    </source>
</evidence>
<sequence length="597" mass="65448">MLTPLRQTLSQHALAALILPTADPHLSEYIPEHWQSRQYFSGFTGSAGVLVVQPDSAQLWTDSRYWTQAEAELAGSGIVLQKQENGRNHIAHLAQTLPEHAAVGITPDMLSVAELRRIQAAFAPKNIALKHDLDYTAQAWGNDRPALPTAPVFAQKAEFVPQTAAEKLHRVRQAMLEAGADWHFISALDDIAWLTNLRGSDIAYNPVFLSHLLIGADGTATLFVAPDKISPNIQAALNTAAIQIQPYEHAADALAQLSGCLMYDPAKVAVATVFRLPQSLATREQANPSTQFKAEKSAAEVANIRQAMLQDGIALCGFFAELEQRLAQDDTITEYQIGEMLLHHRSQREHFVSESFGTIAGYNANGAMPHYSAPADNLNGKGSLKIAGDGLLLIDSGAQYHCGTTDITRTIPIGTPSAAQIRDFTLVLQAHIALARAVFPDGIAAPMIDAICRAPLWQAQRDYGHGTGHGVGYFLNVHEPPQRISYFAPNTPEYALHQGMLTSNEPALYRPNQWGIRIESLVVAQPVAQPQETQFGDYLCFETVTLCPIDTRLVDATLLRPYERDWLNAYHAQVREKLLPFVSGAAKNWLIERTAVI</sequence>
<dbReference type="GO" id="GO:0004177">
    <property type="term" value="F:aminopeptidase activity"/>
    <property type="evidence" value="ECO:0007669"/>
    <property type="project" value="UniProtKB-KW"/>
</dbReference>
<dbReference type="PANTHER" id="PTHR43763:SF6">
    <property type="entry name" value="XAA-PRO AMINOPEPTIDASE 1"/>
    <property type="match status" value="1"/>
</dbReference>
<dbReference type="Pfam" id="PF00557">
    <property type="entry name" value="Peptidase_M24"/>
    <property type="match status" value="1"/>
</dbReference>
<name>A0ABS1BTT6_9NEIS</name>
<evidence type="ECO:0000256" key="2">
    <source>
        <dbReference type="ARBA" id="ARBA00022723"/>
    </source>
</evidence>
<accession>A0ABS1BTT6</accession>
<dbReference type="Gene3D" id="3.90.230.10">
    <property type="entry name" value="Creatinase/methionine aminopeptidase superfamily"/>
    <property type="match status" value="1"/>
</dbReference>
<dbReference type="Pfam" id="PF16189">
    <property type="entry name" value="Creatinase_N_2"/>
    <property type="match status" value="1"/>
</dbReference>
<dbReference type="SUPFAM" id="SSF53092">
    <property type="entry name" value="Creatinase/prolidase N-terminal domain"/>
    <property type="match status" value="2"/>
</dbReference>
<evidence type="ECO:0000313" key="7">
    <source>
        <dbReference type="EMBL" id="MBK0396652.1"/>
    </source>
</evidence>
<evidence type="ECO:0000259" key="4">
    <source>
        <dbReference type="Pfam" id="PF00557"/>
    </source>
</evidence>
<keyword evidence="8" id="KW-1185">Reference proteome</keyword>
<keyword evidence="2" id="KW-0479">Metal-binding</keyword>
<keyword evidence="3" id="KW-0378">Hydrolase</keyword>
<feature type="domain" description="Peptidase M24" evidence="4">
    <location>
        <begin position="303"/>
        <end position="524"/>
    </location>
</feature>
<dbReference type="Pfam" id="PF01321">
    <property type="entry name" value="Creatinase_N"/>
    <property type="match status" value="1"/>
</dbReference>
<gene>
    <name evidence="7" type="ORF">JDW22_08740</name>
</gene>
<dbReference type="PANTHER" id="PTHR43763">
    <property type="entry name" value="XAA-PRO AMINOPEPTIDASE 1"/>
    <property type="match status" value="1"/>
</dbReference>
<keyword evidence="7" id="KW-0645">Protease</keyword>
<reference evidence="7 8" key="1">
    <citation type="journal article" date="2021" name="Pathogens">
        <title>Isolation and Characterization of Kingella bonacorsii sp. nov., A Novel Kingella Species Detected in a Stable Periodontitis Subject.</title>
        <authorList>
            <person name="Antezack A."/>
            <person name="Boxberger M."/>
            <person name="Rolland C."/>
            <person name="Monnet-Corti V."/>
            <person name="La Scola B."/>
        </authorList>
    </citation>
    <scope>NUCLEOTIDE SEQUENCE [LARGE SCALE GENOMIC DNA]</scope>
    <source>
        <strain evidence="7 8">Marseille-Q4569</strain>
    </source>
</reference>
<comment type="similarity">
    <text evidence="1">Belongs to the peptidase M24B family.</text>
</comment>
<dbReference type="Pfam" id="PF16188">
    <property type="entry name" value="Peptidase_M24_C"/>
    <property type="match status" value="1"/>
</dbReference>
<evidence type="ECO:0000259" key="6">
    <source>
        <dbReference type="Pfam" id="PF16188"/>
    </source>
</evidence>
<dbReference type="InterPro" id="IPR032416">
    <property type="entry name" value="Peptidase_M24_C"/>
</dbReference>
<feature type="domain" description="Peptidase M24 C-terminal" evidence="6">
    <location>
        <begin position="538"/>
        <end position="596"/>
    </location>
</feature>
<evidence type="ECO:0000259" key="5">
    <source>
        <dbReference type="Pfam" id="PF01321"/>
    </source>
</evidence>
<dbReference type="SUPFAM" id="SSF55920">
    <property type="entry name" value="Creatinase/aminopeptidase"/>
    <property type="match status" value="1"/>
</dbReference>